<dbReference type="AlphaFoldDB" id="W9C6S0"/>
<dbReference type="OrthoDB" id="10017208at2759"/>
<comment type="similarity">
    <text evidence="5">Belongs to the SAT4 family.</text>
</comment>
<proteinExistence type="inferred from homology"/>
<feature type="transmembrane region" description="Helical" evidence="7">
    <location>
        <begin position="253"/>
        <end position="274"/>
    </location>
</feature>
<feature type="region of interest" description="Disordered" evidence="6">
    <location>
        <begin position="433"/>
        <end position="452"/>
    </location>
</feature>
<dbReference type="GO" id="GO:0016020">
    <property type="term" value="C:membrane"/>
    <property type="evidence" value="ECO:0007669"/>
    <property type="project" value="UniProtKB-SubCell"/>
</dbReference>
<protein>
    <recommendedName>
        <fullName evidence="8">Rhodopsin domain-containing protein</fullName>
    </recommendedName>
</protein>
<feature type="transmembrane region" description="Helical" evidence="7">
    <location>
        <begin position="20"/>
        <end position="43"/>
    </location>
</feature>
<feature type="transmembrane region" description="Helical" evidence="7">
    <location>
        <begin position="214"/>
        <end position="233"/>
    </location>
</feature>
<comment type="caution">
    <text evidence="9">The sequence shown here is derived from an EMBL/GenBank/DDBJ whole genome shotgun (WGS) entry which is preliminary data.</text>
</comment>
<gene>
    <name evidence="9" type="ORF">SBOR_8057</name>
</gene>
<evidence type="ECO:0000256" key="4">
    <source>
        <dbReference type="ARBA" id="ARBA00023136"/>
    </source>
</evidence>
<feature type="transmembrane region" description="Helical" evidence="7">
    <location>
        <begin position="55"/>
        <end position="78"/>
    </location>
</feature>
<evidence type="ECO:0000256" key="2">
    <source>
        <dbReference type="ARBA" id="ARBA00022692"/>
    </source>
</evidence>
<feature type="transmembrane region" description="Helical" evidence="7">
    <location>
        <begin position="177"/>
        <end position="202"/>
    </location>
</feature>
<dbReference type="Pfam" id="PF20684">
    <property type="entry name" value="Fung_rhodopsin"/>
    <property type="match status" value="1"/>
</dbReference>
<evidence type="ECO:0000256" key="5">
    <source>
        <dbReference type="ARBA" id="ARBA00038359"/>
    </source>
</evidence>
<evidence type="ECO:0000256" key="7">
    <source>
        <dbReference type="SAM" id="Phobius"/>
    </source>
</evidence>
<organism evidence="9 10">
    <name type="scientific">Sclerotinia borealis (strain F-4128)</name>
    <dbReference type="NCBI Taxonomy" id="1432307"/>
    <lineage>
        <taxon>Eukaryota</taxon>
        <taxon>Fungi</taxon>
        <taxon>Dikarya</taxon>
        <taxon>Ascomycota</taxon>
        <taxon>Pezizomycotina</taxon>
        <taxon>Leotiomycetes</taxon>
        <taxon>Helotiales</taxon>
        <taxon>Sclerotiniaceae</taxon>
        <taxon>Sclerotinia</taxon>
    </lineage>
</organism>
<name>W9C6S0_SCLBF</name>
<feature type="compositionally biased region" description="Basic and acidic residues" evidence="6">
    <location>
        <begin position="383"/>
        <end position="395"/>
    </location>
</feature>
<dbReference type="HOGENOM" id="CLU_028200_2_1_1"/>
<reference evidence="9 10" key="1">
    <citation type="journal article" date="2014" name="Genome Announc.">
        <title>Draft genome sequence of Sclerotinia borealis, a psychrophilic plant pathogenic fungus.</title>
        <authorList>
            <person name="Mardanov A.V."/>
            <person name="Beletsky A.V."/>
            <person name="Kadnikov V.V."/>
            <person name="Ignatov A.N."/>
            <person name="Ravin N.V."/>
        </authorList>
    </citation>
    <scope>NUCLEOTIDE SEQUENCE [LARGE SCALE GENOMIC DNA]</scope>
    <source>
        <strain evidence="10">F-4157</strain>
    </source>
</reference>
<feature type="compositionally biased region" description="Basic and acidic residues" evidence="6">
    <location>
        <begin position="404"/>
        <end position="418"/>
    </location>
</feature>
<evidence type="ECO:0000256" key="6">
    <source>
        <dbReference type="SAM" id="MobiDB-lite"/>
    </source>
</evidence>
<keyword evidence="3 7" id="KW-1133">Transmembrane helix</keyword>
<dbReference type="PANTHER" id="PTHR33048:SF146">
    <property type="entry name" value="INTEGRAL MEMBRANE PROTEIN"/>
    <property type="match status" value="1"/>
</dbReference>
<evidence type="ECO:0000313" key="9">
    <source>
        <dbReference type="EMBL" id="ESZ91556.1"/>
    </source>
</evidence>
<dbReference type="Proteomes" id="UP000019487">
    <property type="component" value="Unassembled WGS sequence"/>
</dbReference>
<keyword evidence="2 7" id="KW-0812">Transmembrane</keyword>
<comment type="subcellular location">
    <subcellularLocation>
        <location evidence="1">Membrane</location>
        <topology evidence="1">Multi-pass membrane protein</topology>
    </subcellularLocation>
</comment>
<evidence type="ECO:0000256" key="1">
    <source>
        <dbReference type="ARBA" id="ARBA00004141"/>
    </source>
</evidence>
<dbReference type="InterPro" id="IPR052337">
    <property type="entry name" value="SAT4-like"/>
</dbReference>
<dbReference type="PANTHER" id="PTHR33048">
    <property type="entry name" value="PTH11-LIKE INTEGRAL MEMBRANE PROTEIN (AFU_ORTHOLOGUE AFUA_5G11245)"/>
    <property type="match status" value="1"/>
</dbReference>
<evidence type="ECO:0000313" key="10">
    <source>
        <dbReference type="Proteomes" id="UP000019487"/>
    </source>
</evidence>
<dbReference type="InterPro" id="IPR049326">
    <property type="entry name" value="Rhodopsin_dom_fungi"/>
</dbReference>
<keyword evidence="10" id="KW-1185">Reference proteome</keyword>
<keyword evidence="4 7" id="KW-0472">Membrane</keyword>
<feature type="compositionally biased region" description="Gly residues" evidence="6">
    <location>
        <begin position="365"/>
        <end position="376"/>
    </location>
</feature>
<feature type="region of interest" description="Disordered" evidence="6">
    <location>
        <begin position="339"/>
        <end position="421"/>
    </location>
</feature>
<dbReference type="EMBL" id="AYSA01000482">
    <property type="protein sequence ID" value="ESZ91556.1"/>
    <property type="molecule type" value="Genomic_DNA"/>
</dbReference>
<feature type="transmembrane region" description="Helical" evidence="7">
    <location>
        <begin position="105"/>
        <end position="122"/>
    </location>
</feature>
<evidence type="ECO:0000259" key="8">
    <source>
        <dbReference type="Pfam" id="PF20684"/>
    </source>
</evidence>
<sequence>MSTLWVYNSTPEVNAQSNYPLILGVSSPLLLLMLITVGTRLYVRVRTVRGIGADDWAVVIAALCSIIYNSCTIAQSRWGLGLPLALRPLVNLNTYSVVNYAGRPFYMMGILGFKVSLCFSYLRILSMGQPKYRLLVWFVMILCILGHLAGTFVLIFNCNPVQRSWHPATNPGTCLPVGPLFLGLAITSIVFDVIIFFLPIPFLYGLRMDKRRKFGIIAVFALGIFTTVCSIMRMTEIPVIATGSGNSTMLVLWGNIELNVGIILTCMPVLAPLFKVFSKKLISSGKTSGSNPYAHTGSHNMQVFTNSKSQQRATVTNFNSSGNVNGIGNVNARVLRASKYPGDVSDNESQETILGKGGRDKEGGGYEGSEGMGLGSQSGRSGISEDRRRSVDRSGRVSGSWISDESKGGDGDENRNDNGLEFEGIMRTVRVDVSSEERGLGEDVLDNRRGNM</sequence>
<feature type="transmembrane region" description="Helical" evidence="7">
    <location>
        <begin position="134"/>
        <end position="157"/>
    </location>
</feature>
<evidence type="ECO:0000256" key="3">
    <source>
        <dbReference type="ARBA" id="ARBA00022989"/>
    </source>
</evidence>
<feature type="domain" description="Rhodopsin" evidence="8">
    <location>
        <begin position="40"/>
        <end position="275"/>
    </location>
</feature>
<accession>W9C6S0</accession>